<dbReference type="Proteomes" id="UP000271624">
    <property type="component" value="Unassembled WGS sequence"/>
</dbReference>
<feature type="domain" description="Glutathionylspermidine synthase pre-ATP-grasp-like" evidence="6">
    <location>
        <begin position="38"/>
        <end position="406"/>
    </location>
</feature>
<evidence type="ECO:0000256" key="1">
    <source>
        <dbReference type="ARBA" id="ARBA00022598"/>
    </source>
</evidence>
<organism evidence="7 8">
    <name type="scientific">Dulcicalothrix desertica PCC 7102</name>
    <dbReference type="NCBI Taxonomy" id="232991"/>
    <lineage>
        <taxon>Bacteria</taxon>
        <taxon>Bacillati</taxon>
        <taxon>Cyanobacteriota</taxon>
        <taxon>Cyanophyceae</taxon>
        <taxon>Nostocales</taxon>
        <taxon>Calotrichaceae</taxon>
        <taxon>Dulcicalothrix</taxon>
    </lineage>
</organism>
<dbReference type="EMBL" id="RSCL01000052">
    <property type="protein sequence ID" value="RUS93981.1"/>
    <property type="molecule type" value="Genomic_DNA"/>
</dbReference>
<keyword evidence="2" id="KW-0479">Metal-binding</keyword>
<gene>
    <name evidence="7" type="primary">gspS</name>
    <name evidence="7" type="ORF">DSM106972_094520</name>
</gene>
<comment type="caution">
    <text evidence="7">The sequence shown here is derived from an EMBL/GenBank/DDBJ whole genome shotgun (WGS) entry which is preliminary data.</text>
</comment>
<reference evidence="7" key="2">
    <citation type="journal article" date="2019" name="Genome Biol. Evol.">
        <title>Day and night: Metabolic profiles and evolutionary relationships of six axenic non-marine cyanobacteria.</title>
        <authorList>
            <person name="Will S.E."/>
            <person name="Henke P."/>
            <person name="Boedeker C."/>
            <person name="Huang S."/>
            <person name="Brinkmann H."/>
            <person name="Rohde M."/>
            <person name="Jarek M."/>
            <person name="Friedl T."/>
            <person name="Seufert S."/>
            <person name="Schumacher M."/>
            <person name="Overmann J."/>
            <person name="Neumann-Schaal M."/>
            <person name="Petersen J."/>
        </authorList>
    </citation>
    <scope>NUCLEOTIDE SEQUENCE [LARGE SCALE GENOMIC DNA]</scope>
    <source>
        <strain evidence="7">PCC 7102</strain>
    </source>
</reference>
<accession>A0A433UJE5</accession>
<keyword evidence="4" id="KW-0067">ATP-binding</keyword>
<dbReference type="Gene3D" id="3.30.1490.330">
    <property type="match status" value="1"/>
</dbReference>
<dbReference type="AlphaFoldDB" id="A0A433UJE5"/>
<dbReference type="InterPro" id="IPR005494">
    <property type="entry name" value="GSPS_pre-ATP-grasp-like_dom"/>
</dbReference>
<keyword evidence="1" id="KW-0436">Ligase</keyword>
<evidence type="ECO:0000256" key="2">
    <source>
        <dbReference type="ARBA" id="ARBA00022723"/>
    </source>
</evidence>
<protein>
    <submittedName>
        <fullName evidence="7">Glutathionylspermidine synthase</fullName>
    </submittedName>
</protein>
<dbReference type="Pfam" id="PF03738">
    <property type="entry name" value="GSP_synth"/>
    <property type="match status" value="1"/>
</dbReference>
<sequence>MVQVPNKLIQILTMLSNVIDTRRQFYEQYKDIFCWYDVDNYACYDVLEVAPSTIERVRRAAASVWQVLTKAGEVMKRFDDQTLVEEFDYPEETLRLIRSNTQAPFIARCDFALTDDDIYLLECNAEVATFVVETFKMNGIVVNHFGKADPNINAESVLKRELNKYIEESARYLDKAPDECNIVFAALSKAPEDIGTVEYLRSLCKYSSRFCAVENLEMDEDYCYDDTGEIVDVIYRIYPTEWMVSDEDPKLGVGLWNYFEPLIYARKVALINPVSSFVLQNKALMALITELGSDFFSTDGLDCRNFLPTFMAPDQIKPPYVAKPTWGREGREVQIIKGADEVITNPDPEYTHYAKVYQQYVDLPCAFTEGEEYKLQLSCFLINGIPEGVAARIGKDVISNNSKFIPIGY</sequence>
<evidence type="ECO:0000256" key="5">
    <source>
        <dbReference type="ARBA" id="ARBA00022842"/>
    </source>
</evidence>
<proteinExistence type="predicted"/>
<evidence type="ECO:0000256" key="3">
    <source>
        <dbReference type="ARBA" id="ARBA00022741"/>
    </source>
</evidence>
<keyword evidence="3" id="KW-0547">Nucleotide-binding</keyword>
<dbReference type="SUPFAM" id="SSF56059">
    <property type="entry name" value="Glutathione synthetase ATP-binding domain-like"/>
    <property type="match status" value="1"/>
</dbReference>
<keyword evidence="5" id="KW-0460">Magnesium</keyword>
<evidence type="ECO:0000259" key="6">
    <source>
        <dbReference type="Pfam" id="PF03738"/>
    </source>
</evidence>
<evidence type="ECO:0000313" key="8">
    <source>
        <dbReference type="Proteomes" id="UP000271624"/>
    </source>
</evidence>
<dbReference type="SUPFAM" id="SSF52440">
    <property type="entry name" value="PreATP-grasp domain"/>
    <property type="match status" value="1"/>
</dbReference>
<evidence type="ECO:0000313" key="7">
    <source>
        <dbReference type="EMBL" id="RUS93981.1"/>
    </source>
</evidence>
<dbReference type="GO" id="GO:0016874">
    <property type="term" value="F:ligase activity"/>
    <property type="evidence" value="ECO:0007669"/>
    <property type="project" value="UniProtKB-KW"/>
</dbReference>
<dbReference type="GO" id="GO:0046872">
    <property type="term" value="F:metal ion binding"/>
    <property type="evidence" value="ECO:0007669"/>
    <property type="project" value="UniProtKB-KW"/>
</dbReference>
<reference evidence="7" key="1">
    <citation type="submission" date="2018-12" db="EMBL/GenBank/DDBJ databases">
        <authorList>
            <person name="Will S."/>
            <person name="Neumann-Schaal M."/>
            <person name="Henke P."/>
        </authorList>
    </citation>
    <scope>NUCLEOTIDE SEQUENCE</scope>
    <source>
        <strain evidence="7">PCC 7102</strain>
    </source>
</reference>
<keyword evidence="8" id="KW-1185">Reference proteome</keyword>
<evidence type="ECO:0000256" key="4">
    <source>
        <dbReference type="ARBA" id="ARBA00022840"/>
    </source>
</evidence>
<dbReference type="InterPro" id="IPR016185">
    <property type="entry name" value="PreATP-grasp_dom_sf"/>
</dbReference>
<name>A0A433UJE5_9CYAN</name>
<dbReference type="GO" id="GO:0005524">
    <property type="term" value="F:ATP binding"/>
    <property type="evidence" value="ECO:0007669"/>
    <property type="project" value="UniProtKB-KW"/>
</dbReference>